<dbReference type="PANTHER" id="PTHR43451">
    <property type="entry name" value="ACETYLTRANSFERASE (GNAT) FAMILY PROTEIN"/>
    <property type="match status" value="1"/>
</dbReference>
<keyword evidence="3" id="KW-1185">Reference proteome</keyword>
<dbReference type="InterPro" id="IPR052564">
    <property type="entry name" value="N-acetyltrans/Recomb-assoc"/>
</dbReference>
<dbReference type="RefSeq" id="WP_077750989.1">
    <property type="nucleotide sequence ID" value="NZ_CP014782.1"/>
</dbReference>
<protein>
    <submittedName>
        <fullName evidence="2">Acetyltransferase, GNAT family</fullName>
        <ecNumber evidence="2">2.3.1.-</ecNumber>
    </submittedName>
</protein>
<dbReference type="InterPro" id="IPR000182">
    <property type="entry name" value="GNAT_dom"/>
</dbReference>
<dbReference type="PROSITE" id="PS51186">
    <property type="entry name" value="GNAT"/>
    <property type="match status" value="1"/>
</dbReference>
<dbReference type="EC" id="2.3.1.-" evidence="2"/>
<dbReference type="AlphaFoldDB" id="A0A1S6HJF7"/>
<sequence>MLSIRKYQEDDCDDLWALFYNTVRFINIKDYSKSQVDAWASKDIKRAAWSSILAKNQPFIAIVDGMVAGYADLQNDGLIDHFYCHHDYQGKGVGSALMQHIFDESTAKRLSKLYAHVSVTAKPFFESFGFKVVTEQEVSVRGEKLTNYLMEKAHK</sequence>
<organism evidence="2 3">
    <name type="scientific">Shewanella psychrophila</name>
    <dbReference type="NCBI Taxonomy" id="225848"/>
    <lineage>
        <taxon>Bacteria</taxon>
        <taxon>Pseudomonadati</taxon>
        <taxon>Pseudomonadota</taxon>
        <taxon>Gammaproteobacteria</taxon>
        <taxon>Alteromonadales</taxon>
        <taxon>Shewanellaceae</taxon>
        <taxon>Shewanella</taxon>
    </lineage>
</organism>
<keyword evidence="2" id="KW-0808">Transferase</keyword>
<dbReference type="Pfam" id="PF13673">
    <property type="entry name" value="Acetyltransf_10"/>
    <property type="match status" value="1"/>
</dbReference>
<dbReference type="Proteomes" id="UP000189545">
    <property type="component" value="Chromosome"/>
</dbReference>
<feature type="domain" description="N-acetyltransferase" evidence="1">
    <location>
        <begin position="2"/>
        <end position="155"/>
    </location>
</feature>
<dbReference type="EMBL" id="CP014782">
    <property type="protein sequence ID" value="AQS35666.1"/>
    <property type="molecule type" value="Genomic_DNA"/>
</dbReference>
<evidence type="ECO:0000313" key="2">
    <source>
        <dbReference type="EMBL" id="AQS35666.1"/>
    </source>
</evidence>
<dbReference type="CDD" id="cd04301">
    <property type="entry name" value="NAT_SF"/>
    <property type="match status" value="1"/>
</dbReference>
<dbReference type="InterPro" id="IPR016181">
    <property type="entry name" value="Acyl_CoA_acyltransferase"/>
</dbReference>
<dbReference type="Gene3D" id="3.40.630.30">
    <property type="match status" value="1"/>
</dbReference>
<dbReference type="KEGG" id="spsw:Sps_00462"/>
<keyword evidence="2" id="KW-0012">Acyltransferase</keyword>
<evidence type="ECO:0000313" key="3">
    <source>
        <dbReference type="Proteomes" id="UP000189545"/>
    </source>
</evidence>
<dbReference type="GO" id="GO:0016747">
    <property type="term" value="F:acyltransferase activity, transferring groups other than amino-acyl groups"/>
    <property type="evidence" value="ECO:0007669"/>
    <property type="project" value="InterPro"/>
</dbReference>
<name>A0A1S6HJF7_9GAMM</name>
<proteinExistence type="predicted"/>
<accession>A0A1S6HJF7</accession>
<reference evidence="2 3" key="1">
    <citation type="submission" date="2016-03" db="EMBL/GenBank/DDBJ databases">
        <title>Complete genome sequence of Shewanella psychrophila WP2, a deep sea bacterium isolated from west Pacific sediment.</title>
        <authorList>
            <person name="Xu G."/>
            <person name="Jian H."/>
        </authorList>
    </citation>
    <scope>NUCLEOTIDE SEQUENCE [LARGE SCALE GENOMIC DNA]</scope>
    <source>
        <strain evidence="2 3">WP2</strain>
    </source>
</reference>
<dbReference type="OrthoDB" id="5355033at2"/>
<gene>
    <name evidence="2" type="ORF">Sps_00462</name>
</gene>
<dbReference type="PANTHER" id="PTHR43451:SF1">
    <property type="entry name" value="ACETYLTRANSFERASE"/>
    <property type="match status" value="1"/>
</dbReference>
<evidence type="ECO:0000259" key="1">
    <source>
        <dbReference type="PROSITE" id="PS51186"/>
    </source>
</evidence>
<dbReference type="SUPFAM" id="SSF55729">
    <property type="entry name" value="Acyl-CoA N-acyltransferases (Nat)"/>
    <property type="match status" value="1"/>
</dbReference>